<dbReference type="Gene3D" id="3.30.420.10">
    <property type="entry name" value="Ribonuclease H-like superfamily/Ribonuclease H"/>
    <property type="match status" value="1"/>
</dbReference>
<dbReference type="Proteomes" id="UP001235939">
    <property type="component" value="Chromosome 11"/>
</dbReference>
<gene>
    <name evidence="1" type="ORF">LAZ67_11000645</name>
</gene>
<proteinExistence type="predicted"/>
<keyword evidence="2" id="KW-1185">Reference proteome</keyword>
<evidence type="ECO:0000313" key="2">
    <source>
        <dbReference type="Proteomes" id="UP001235939"/>
    </source>
</evidence>
<dbReference type="InterPro" id="IPR036397">
    <property type="entry name" value="RNaseH_sf"/>
</dbReference>
<sequence length="105" mass="12144">MLASRGNLLHEEGRMEEALQSYQMAVQFRPRLAKQRYSPLCKDGIDIATSYLCFRLFFLYNNLQQHFSIGLYKIILLYLDKNGIALLPQPPYSPGLAPNDFYLNP</sequence>
<reference evidence="1 2" key="1">
    <citation type="submission" date="2022-01" db="EMBL/GenBank/DDBJ databases">
        <title>A chromosomal length assembly of Cordylochernes scorpioides.</title>
        <authorList>
            <person name="Zeh D."/>
            <person name="Zeh J."/>
        </authorList>
    </citation>
    <scope>NUCLEOTIDE SEQUENCE [LARGE SCALE GENOMIC DNA]</scope>
    <source>
        <strain evidence="1">IN4F17</strain>
        <tissue evidence="1">Whole Body</tissue>
    </source>
</reference>
<name>A0ABY6L1C2_9ARAC</name>
<evidence type="ECO:0000313" key="1">
    <source>
        <dbReference type="EMBL" id="UYV73738.1"/>
    </source>
</evidence>
<accession>A0ABY6L1C2</accession>
<dbReference type="EMBL" id="CP092873">
    <property type="protein sequence ID" value="UYV73738.1"/>
    <property type="molecule type" value="Genomic_DNA"/>
</dbReference>
<protein>
    <submittedName>
        <fullName evidence="1">Uncharacterized protein</fullName>
    </submittedName>
</protein>
<organism evidence="1 2">
    <name type="scientific">Cordylochernes scorpioides</name>
    <dbReference type="NCBI Taxonomy" id="51811"/>
    <lineage>
        <taxon>Eukaryota</taxon>
        <taxon>Metazoa</taxon>
        <taxon>Ecdysozoa</taxon>
        <taxon>Arthropoda</taxon>
        <taxon>Chelicerata</taxon>
        <taxon>Arachnida</taxon>
        <taxon>Pseudoscorpiones</taxon>
        <taxon>Cheliferoidea</taxon>
        <taxon>Chernetidae</taxon>
        <taxon>Cordylochernes</taxon>
    </lineage>
</organism>